<feature type="region of interest" description="Disordered" evidence="1">
    <location>
        <begin position="236"/>
        <end position="259"/>
    </location>
</feature>
<dbReference type="Gene3D" id="1.10.3290.10">
    <property type="entry name" value="Fido-like domain"/>
    <property type="match status" value="1"/>
</dbReference>
<feature type="domain" description="Fido" evidence="2">
    <location>
        <begin position="72"/>
        <end position="213"/>
    </location>
</feature>
<dbReference type="RefSeq" id="WP_083524684.1">
    <property type="nucleotide sequence ID" value="NZ_JBHUNF010000001.1"/>
</dbReference>
<dbReference type="InterPro" id="IPR036597">
    <property type="entry name" value="Fido-like_dom_sf"/>
</dbReference>
<dbReference type="SUPFAM" id="SSF140931">
    <property type="entry name" value="Fic-like"/>
    <property type="match status" value="1"/>
</dbReference>
<dbReference type="Proteomes" id="UP001597453">
    <property type="component" value="Unassembled WGS sequence"/>
</dbReference>
<keyword evidence="4" id="KW-1185">Reference proteome</keyword>
<gene>
    <name evidence="3" type="ORF">ACFSUQ_02425</name>
</gene>
<evidence type="ECO:0000313" key="3">
    <source>
        <dbReference type="EMBL" id="MFD2674156.1"/>
    </source>
</evidence>
<reference evidence="4" key="1">
    <citation type="journal article" date="2019" name="Int. J. Syst. Evol. Microbiol.">
        <title>The Global Catalogue of Microorganisms (GCM) 10K type strain sequencing project: providing services to taxonomists for standard genome sequencing and annotation.</title>
        <authorList>
            <consortium name="The Broad Institute Genomics Platform"/>
            <consortium name="The Broad Institute Genome Sequencing Center for Infectious Disease"/>
            <person name="Wu L."/>
            <person name="Ma J."/>
        </authorList>
    </citation>
    <scope>NUCLEOTIDE SEQUENCE [LARGE SCALE GENOMIC DNA]</scope>
    <source>
        <strain evidence="4">TISTR 1511</strain>
    </source>
</reference>
<proteinExistence type="predicted"/>
<evidence type="ECO:0000259" key="2">
    <source>
        <dbReference type="PROSITE" id="PS51459"/>
    </source>
</evidence>
<dbReference type="EMBL" id="JBHUNF010000001">
    <property type="protein sequence ID" value="MFD2674156.1"/>
    <property type="molecule type" value="Genomic_DNA"/>
</dbReference>
<accession>A0ABW5RHJ1</accession>
<protein>
    <submittedName>
        <fullName evidence="3">Fic family protein</fullName>
    </submittedName>
</protein>
<evidence type="ECO:0000313" key="4">
    <source>
        <dbReference type="Proteomes" id="UP001597453"/>
    </source>
</evidence>
<dbReference type="Pfam" id="PF02661">
    <property type="entry name" value="Fic"/>
    <property type="match status" value="1"/>
</dbReference>
<comment type="caution">
    <text evidence="3">The sequence shown here is derived from an EMBL/GenBank/DDBJ whole genome shotgun (WGS) entry which is preliminary data.</text>
</comment>
<sequence>MSRTPNFDVTDLAGLVYSSGKVFNGLNTNRLDTEEFLRTGDVTKVNSRADLELLKDLRDAAQFVIDRPNPVIDADFVLLVNACLTRSGSLQPGVLRSNEQRVGADTVFGRHEPPAVIEAELTALIQHALEPNDRREQAMNLFIELARAQPFGDGNKRTALFVANSVTIWGTPPETLIAPVDENDPEVAARFNRAIANAYINDDRSDVKAILRADGFQLVTEGTQRNRRVYHVQTDVPRPKDVHANGASHPFPSPDGLSI</sequence>
<dbReference type="InterPro" id="IPR003812">
    <property type="entry name" value="Fido"/>
</dbReference>
<evidence type="ECO:0000256" key="1">
    <source>
        <dbReference type="SAM" id="MobiDB-lite"/>
    </source>
</evidence>
<name>A0ABW5RHJ1_9MICO</name>
<dbReference type="PROSITE" id="PS51459">
    <property type="entry name" value="FIDO"/>
    <property type="match status" value="1"/>
</dbReference>
<organism evidence="3 4">
    <name type="scientific">Gulosibacter bifidus</name>
    <dbReference type="NCBI Taxonomy" id="272239"/>
    <lineage>
        <taxon>Bacteria</taxon>
        <taxon>Bacillati</taxon>
        <taxon>Actinomycetota</taxon>
        <taxon>Actinomycetes</taxon>
        <taxon>Micrococcales</taxon>
        <taxon>Microbacteriaceae</taxon>
        <taxon>Gulosibacter</taxon>
    </lineage>
</organism>